<evidence type="ECO:0000313" key="3">
    <source>
        <dbReference type="Proteomes" id="UP000807769"/>
    </source>
</evidence>
<organism evidence="2 3">
    <name type="scientific">Suillus subaureus</name>
    <dbReference type="NCBI Taxonomy" id="48587"/>
    <lineage>
        <taxon>Eukaryota</taxon>
        <taxon>Fungi</taxon>
        <taxon>Dikarya</taxon>
        <taxon>Basidiomycota</taxon>
        <taxon>Agaricomycotina</taxon>
        <taxon>Agaricomycetes</taxon>
        <taxon>Agaricomycetidae</taxon>
        <taxon>Boletales</taxon>
        <taxon>Suillineae</taxon>
        <taxon>Suillaceae</taxon>
        <taxon>Suillus</taxon>
    </lineage>
</organism>
<name>A0A9P7EMJ1_9AGAM</name>
<feature type="region of interest" description="Disordered" evidence="1">
    <location>
        <begin position="13"/>
        <end position="32"/>
    </location>
</feature>
<keyword evidence="3" id="KW-1185">Reference proteome</keyword>
<comment type="caution">
    <text evidence="2">The sequence shown here is derived from an EMBL/GenBank/DDBJ whole genome shotgun (WGS) entry which is preliminary data.</text>
</comment>
<dbReference type="EMBL" id="JABBWG010000002">
    <property type="protein sequence ID" value="KAG1826109.1"/>
    <property type="molecule type" value="Genomic_DNA"/>
</dbReference>
<sequence>MEQFIEAIHLVQNGHVSHDPEDSSAFTEDNSSDTSIDDIWIGLEVRSEDEACIVCARQVSHDPEKNSTLTEDNSSDTSIDDIWIGPEVAIADNGLECSSSNDGGDEAASNTSAETLINLDPAHYFNWFGTTSVVGVGLFSDITTAWMLCAPGTSVHYFTTSHEAKKYFNLALSMWGISNEHSTHLIT</sequence>
<protein>
    <submittedName>
        <fullName evidence="2">Uncharacterized protein</fullName>
    </submittedName>
</protein>
<dbReference type="RefSeq" id="XP_041199362.1">
    <property type="nucleotide sequence ID" value="XM_041339231.1"/>
</dbReference>
<dbReference type="Proteomes" id="UP000807769">
    <property type="component" value="Unassembled WGS sequence"/>
</dbReference>
<gene>
    <name evidence="2" type="ORF">BJ212DRAFT_1475449</name>
</gene>
<dbReference type="OrthoDB" id="2654164at2759"/>
<dbReference type="AlphaFoldDB" id="A0A9P7EMJ1"/>
<reference evidence="2" key="1">
    <citation type="journal article" date="2020" name="New Phytol.">
        <title>Comparative genomics reveals dynamic genome evolution in host specialist ectomycorrhizal fungi.</title>
        <authorList>
            <person name="Lofgren L.A."/>
            <person name="Nguyen N.H."/>
            <person name="Vilgalys R."/>
            <person name="Ruytinx J."/>
            <person name="Liao H.L."/>
            <person name="Branco S."/>
            <person name="Kuo A."/>
            <person name="LaButti K."/>
            <person name="Lipzen A."/>
            <person name="Andreopoulos W."/>
            <person name="Pangilinan J."/>
            <person name="Riley R."/>
            <person name="Hundley H."/>
            <person name="Na H."/>
            <person name="Barry K."/>
            <person name="Grigoriev I.V."/>
            <person name="Stajich J.E."/>
            <person name="Kennedy P.G."/>
        </authorList>
    </citation>
    <scope>NUCLEOTIDE SEQUENCE</scope>
    <source>
        <strain evidence="2">MN1</strain>
    </source>
</reference>
<evidence type="ECO:0000313" key="2">
    <source>
        <dbReference type="EMBL" id="KAG1826109.1"/>
    </source>
</evidence>
<proteinExistence type="predicted"/>
<accession>A0A9P7EMJ1</accession>
<dbReference type="GeneID" id="64633247"/>
<evidence type="ECO:0000256" key="1">
    <source>
        <dbReference type="SAM" id="MobiDB-lite"/>
    </source>
</evidence>